<dbReference type="GO" id="GO:0004527">
    <property type="term" value="F:exonuclease activity"/>
    <property type="evidence" value="ECO:0007669"/>
    <property type="project" value="UniProtKB-KW"/>
</dbReference>
<dbReference type="Pfam" id="PF13558">
    <property type="entry name" value="SbcC_Walker_B"/>
    <property type="match status" value="1"/>
</dbReference>
<feature type="coiled-coil region" evidence="4">
    <location>
        <begin position="475"/>
        <end position="502"/>
    </location>
</feature>
<feature type="coiled-coil region" evidence="4">
    <location>
        <begin position="184"/>
        <end position="215"/>
    </location>
</feature>
<evidence type="ECO:0000259" key="5">
    <source>
        <dbReference type="Pfam" id="PF13476"/>
    </source>
</evidence>
<name>A0A1H9DIZ3_9BACI</name>
<reference evidence="6 7" key="1">
    <citation type="submission" date="2016-10" db="EMBL/GenBank/DDBJ databases">
        <authorList>
            <person name="de Groot N.N."/>
        </authorList>
    </citation>
    <scope>NUCLEOTIDE SEQUENCE [LARGE SCALE GENOMIC DNA]</scope>
    <source>
        <strain evidence="6 7">DSM 21633</strain>
    </source>
</reference>
<evidence type="ECO:0000256" key="1">
    <source>
        <dbReference type="ARBA" id="ARBA00006930"/>
    </source>
</evidence>
<dbReference type="InterPro" id="IPR038729">
    <property type="entry name" value="Rad50/SbcC_AAA"/>
</dbReference>
<dbReference type="GO" id="GO:0006302">
    <property type="term" value="P:double-strand break repair"/>
    <property type="evidence" value="ECO:0007669"/>
    <property type="project" value="InterPro"/>
</dbReference>
<feature type="domain" description="Rad50/SbcC-type AAA" evidence="5">
    <location>
        <begin position="5"/>
        <end position="216"/>
    </location>
</feature>
<feature type="coiled-coil region" evidence="4">
    <location>
        <begin position="352"/>
        <end position="444"/>
    </location>
</feature>
<keyword evidence="6" id="KW-0540">Nuclease</keyword>
<dbReference type="SUPFAM" id="SSF52540">
    <property type="entry name" value="P-loop containing nucleoside triphosphate hydrolases"/>
    <property type="match status" value="1"/>
</dbReference>
<dbReference type="InterPro" id="IPR027417">
    <property type="entry name" value="P-loop_NTPase"/>
</dbReference>
<dbReference type="RefSeq" id="WP_091773006.1">
    <property type="nucleotide sequence ID" value="NZ_CAESCL010000001.1"/>
</dbReference>
<keyword evidence="6" id="KW-0378">Hydrolase</keyword>
<keyword evidence="7" id="KW-1185">Reference proteome</keyword>
<comment type="similarity">
    <text evidence="1">Belongs to the SMC family. SbcC subfamily.</text>
</comment>
<dbReference type="GO" id="GO:0016887">
    <property type="term" value="F:ATP hydrolysis activity"/>
    <property type="evidence" value="ECO:0007669"/>
    <property type="project" value="InterPro"/>
</dbReference>
<dbReference type="STRING" id="571933.SAMN05216362_10731"/>
<organism evidence="6 7">
    <name type="scientific">Piscibacillus halophilus</name>
    <dbReference type="NCBI Taxonomy" id="571933"/>
    <lineage>
        <taxon>Bacteria</taxon>
        <taxon>Bacillati</taxon>
        <taxon>Bacillota</taxon>
        <taxon>Bacilli</taxon>
        <taxon>Bacillales</taxon>
        <taxon>Bacillaceae</taxon>
        <taxon>Piscibacillus</taxon>
    </lineage>
</organism>
<keyword evidence="6" id="KW-0269">Exonuclease</keyword>
<evidence type="ECO:0000256" key="4">
    <source>
        <dbReference type="SAM" id="Coils"/>
    </source>
</evidence>
<keyword evidence="4" id="KW-0175">Coiled coil</keyword>
<proteinExistence type="inferred from homology"/>
<dbReference type="EMBL" id="FOES01000007">
    <property type="protein sequence ID" value="SEQ13434.1"/>
    <property type="molecule type" value="Genomic_DNA"/>
</dbReference>
<sequence>MRPIKLTMTAFGPYKDREIVDFTKLDENRLFVISGKTGAGKTTIFDGICFALYGSASGEDRQDYKILRSDFADDELHTSVELVFELNHQKYRILRQLGHVKKGNKTATGEKYEFYRVDETGEVPCVDRQMKSEIDQCVEEIVGLTKDQFSQIVMLPQGEFRKLLTSKTENKEEILRRIFQTYPYQEITEQLNAKRKEAEEAFSQIEQLRNQYVAEIKSKLPEREDSKLTNVLSQEHFNMNQLVDALETEAEYYREYVELMQKQKGLAQERVKKMQEHFQKAKTLNEKFDELSHFEQKQTELKTREDHIQNQQILLEKSVRASQIEVHESHVKDIRQDVENQRRAKTDADHALVTANEALKKAEGQYQTEEGRKDEREQAGQLVEKLKELRPKVEELNAKKKVVDEHESAMKELDARYNSIESYLQQQQQEKEKLNTYVREVTEAVDQLPQKQQALNLLHEKWREANRYIQMIGERDILKKKLTVEERTYKQAKDDFEKMEQAWIHGQAGILAEHLHDGEPCPVCGSMDHPKKAELAVETPSKAELDEAKARYDEMYQSYTGIVARYKAKQDQMQEKEDVLKSYDLDPETINQTFDWLVEQGQNLKHEVDHLNRISKELKSKREELDKLTEQIKQVEKDKDNLRKQFDEKKLEYERAKVTYEGLLDSVPEQVREPGALDRKLKDAEATKTNLDEAWEKAQKQLNTAREEYGKATTHVRNASHYLQEAKAKLEKAEQTFIQALADGGFSNENDYRNAKRTEEERQAMKDTIETFKQQLANVQSRISELREQLLEQERVDLTAYETKVNEAQAQYETALQQYNTAVQNQTDVADLKRRIIETSARVDEQENVLNRIQDLYDVIRGQNSQKISFERYLQIEYLEQIVDAANVRLKRLSNGQFYLKRSDRQEARGRQSGLGLDVYDVYTGQDRDVKTLSGGEKFNASLCLALGMSDVIQSFQGGVSIETMFIDEGFGSLDDESLNKAIDTLIDLQKSGRMIGVISHVQELKTAIPAVLEVNKSRDGYSETQFVLK</sequence>
<protein>
    <recommendedName>
        <fullName evidence="3">Nuclease SbcCD subunit C</fullName>
    </recommendedName>
</protein>
<evidence type="ECO:0000313" key="6">
    <source>
        <dbReference type="EMBL" id="SEQ13434.1"/>
    </source>
</evidence>
<accession>A0A1H9DIZ3</accession>
<gene>
    <name evidence="6" type="ORF">SAMN05216362_10731</name>
</gene>
<dbReference type="PANTHER" id="PTHR32114:SF2">
    <property type="entry name" value="ABC TRANSPORTER ABCH.3"/>
    <property type="match status" value="1"/>
</dbReference>
<evidence type="ECO:0000313" key="7">
    <source>
        <dbReference type="Proteomes" id="UP000199427"/>
    </source>
</evidence>
<dbReference type="OrthoDB" id="9795626at2"/>
<dbReference type="AlphaFoldDB" id="A0A1H9DIZ3"/>
<evidence type="ECO:0000256" key="2">
    <source>
        <dbReference type="ARBA" id="ARBA00011322"/>
    </source>
</evidence>
<feature type="coiled-coil region" evidence="4">
    <location>
        <begin position="608"/>
        <end position="849"/>
    </location>
</feature>
<comment type="subunit">
    <text evidence="2">Heterodimer of SbcC and SbcD.</text>
</comment>
<dbReference type="Proteomes" id="UP000199427">
    <property type="component" value="Unassembled WGS sequence"/>
</dbReference>
<dbReference type="Pfam" id="PF13476">
    <property type="entry name" value="AAA_23"/>
    <property type="match status" value="1"/>
</dbReference>
<dbReference type="PANTHER" id="PTHR32114">
    <property type="entry name" value="ABC TRANSPORTER ABCH.3"/>
    <property type="match status" value="1"/>
</dbReference>
<dbReference type="Gene3D" id="3.40.50.300">
    <property type="entry name" value="P-loop containing nucleotide triphosphate hydrolases"/>
    <property type="match status" value="2"/>
</dbReference>
<evidence type="ECO:0000256" key="3">
    <source>
        <dbReference type="ARBA" id="ARBA00013368"/>
    </source>
</evidence>